<evidence type="ECO:0000313" key="3">
    <source>
        <dbReference type="Proteomes" id="UP000190776"/>
    </source>
</evidence>
<dbReference type="AlphaFoldDB" id="A0A1S8BAC7"/>
<evidence type="ECO:0000313" key="2">
    <source>
        <dbReference type="EMBL" id="OMP84374.1"/>
    </source>
</evidence>
<accession>A0A1S8BAC7</accession>
<protein>
    <recommendedName>
        <fullName evidence="1">Diels-Alderase N-terminal domain-containing protein</fullName>
    </recommendedName>
</protein>
<comment type="caution">
    <text evidence="2">The sequence shown here is derived from an EMBL/GenBank/DDBJ whole genome shotgun (WGS) entry which is preliminary data.</text>
</comment>
<reference evidence="2 3" key="1">
    <citation type="submission" date="2017-01" db="EMBL/GenBank/DDBJ databases">
        <title>Draft genome sequence of Diplodia seriata F98.1, a fungal species involved in grapevine trunk diseases.</title>
        <authorList>
            <person name="Robert-Siegwald G."/>
            <person name="Vallet J."/>
            <person name="Abou-Mansour E."/>
            <person name="Xu J."/>
            <person name="Rey P."/>
            <person name="Bertsch C."/>
            <person name="Rego C."/>
            <person name="Larignon P."/>
            <person name="Fontaine F."/>
            <person name="Lebrun M.-H."/>
        </authorList>
    </citation>
    <scope>NUCLEOTIDE SEQUENCE [LARGE SCALE GENOMIC DNA]</scope>
    <source>
        <strain evidence="2 3">F98.1</strain>
    </source>
</reference>
<evidence type="ECO:0000259" key="1">
    <source>
        <dbReference type="Pfam" id="PF24137"/>
    </source>
</evidence>
<dbReference type="Pfam" id="PF24137">
    <property type="entry name" value="DA_N"/>
    <property type="match status" value="1"/>
</dbReference>
<proteinExistence type="predicted"/>
<dbReference type="Proteomes" id="UP000190776">
    <property type="component" value="Unassembled WGS sequence"/>
</dbReference>
<dbReference type="EMBL" id="MSZU01000095">
    <property type="protein sequence ID" value="OMP84374.1"/>
    <property type="molecule type" value="Genomic_DNA"/>
</dbReference>
<dbReference type="InterPro" id="IPR056402">
    <property type="entry name" value="DA_N"/>
</dbReference>
<feature type="domain" description="Diels-Alderase N-terminal" evidence="1">
    <location>
        <begin position="20"/>
        <end position="212"/>
    </location>
</feature>
<dbReference type="STRING" id="420778.A0A1S8BAC7"/>
<sequence>MRLAALAVTGGVSMATCCSNNTRTLNLAPAYHNGTVHVEHLPTPGNLDGVRMLTPAARSSADFWYFDVFSASINQTVNIVLFNSCEFSQYLHPLTVQVSGVYANGTAFYHEAIADAGVSLTNSAAGITGAWKGVGSFRGTSLAQLDVEYTITLDSAAMDISGTINLKSLAPPHHPCAPNAAVSADQSPVPGLFWAAAVPDAQTTVALRARLRRRTASGTTTRTGASGPPRYWGATASCGTACWTMRGAREHRKAFVCEDGRVRDRLWGEKKVVVGQRGRRAAWSLATGLVGAEGCGWIIRWRVAGWWRWRCGRRLL</sequence>
<gene>
    <name evidence="2" type="ORF">BK809_0000381</name>
</gene>
<organism evidence="2 3">
    <name type="scientific">Diplodia seriata</name>
    <dbReference type="NCBI Taxonomy" id="420778"/>
    <lineage>
        <taxon>Eukaryota</taxon>
        <taxon>Fungi</taxon>
        <taxon>Dikarya</taxon>
        <taxon>Ascomycota</taxon>
        <taxon>Pezizomycotina</taxon>
        <taxon>Dothideomycetes</taxon>
        <taxon>Dothideomycetes incertae sedis</taxon>
        <taxon>Botryosphaeriales</taxon>
        <taxon>Botryosphaeriaceae</taxon>
        <taxon>Diplodia</taxon>
    </lineage>
</organism>
<dbReference type="OrthoDB" id="3914164at2759"/>
<name>A0A1S8BAC7_9PEZI</name>